<evidence type="ECO:0000256" key="3">
    <source>
        <dbReference type="ARBA" id="ARBA00023274"/>
    </source>
</evidence>
<dbReference type="InterPro" id="IPR000271">
    <property type="entry name" value="Ribosomal_bL34"/>
</dbReference>
<evidence type="ECO:0000256" key="4">
    <source>
        <dbReference type="SAM" id="MobiDB-lite"/>
    </source>
</evidence>
<dbReference type="GO" id="GO:0006412">
    <property type="term" value="P:translation"/>
    <property type="evidence" value="ECO:0007669"/>
    <property type="project" value="InterPro"/>
</dbReference>
<dbReference type="GO" id="GO:0005840">
    <property type="term" value="C:ribosome"/>
    <property type="evidence" value="ECO:0007669"/>
    <property type="project" value="UniProtKB-KW"/>
</dbReference>
<comment type="similarity">
    <text evidence="1">Belongs to the bacterial ribosomal protein bL34 family.</text>
</comment>
<proteinExistence type="inferred from homology"/>
<dbReference type="GO" id="GO:1990904">
    <property type="term" value="C:ribonucleoprotein complex"/>
    <property type="evidence" value="ECO:0007669"/>
    <property type="project" value="UniProtKB-KW"/>
</dbReference>
<sequence>MQTPGGRAVLNRRRRRGRKRLAV</sequence>
<keyword evidence="3" id="KW-0687">Ribonucleoprotein</keyword>
<evidence type="ECO:0008006" key="6">
    <source>
        <dbReference type="Google" id="ProtNLM"/>
    </source>
</evidence>
<dbReference type="Pfam" id="PF00468">
    <property type="entry name" value="Ribosomal_L34"/>
    <property type="match status" value="1"/>
</dbReference>
<reference evidence="5" key="1">
    <citation type="submission" date="2018-05" db="EMBL/GenBank/DDBJ databases">
        <authorList>
            <person name="Lanie J.A."/>
            <person name="Ng W.-L."/>
            <person name="Kazmierczak K.M."/>
            <person name="Andrzejewski T.M."/>
            <person name="Davidsen T.M."/>
            <person name="Wayne K.J."/>
            <person name="Tettelin H."/>
            <person name="Glass J.I."/>
            <person name="Rusch D."/>
            <person name="Podicherti R."/>
            <person name="Tsui H.-C.T."/>
            <person name="Winkler M.E."/>
        </authorList>
    </citation>
    <scope>NUCLEOTIDE SEQUENCE</scope>
</reference>
<dbReference type="EMBL" id="UINC01197233">
    <property type="protein sequence ID" value="SVE14610.1"/>
    <property type="molecule type" value="Genomic_DNA"/>
</dbReference>
<gene>
    <name evidence="5" type="ORF">METZ01_LOCUS467464</name>
</gene>
<dbReference type="GO" id="GO:0003735">
    <property type="term" value="F:structural constituent of ribosome"/>
    <property type="evidence" value="ECO:0007669"/>
    <property type="project" value="InterPro"/>
</dbReference>
<accession>A0A383B491</accession>
<keyword evidence="2" id="KW-0689">Ribosomal protein</keyword>
<name>A0A383B491_9ZZZZ</name>
<evidence type="ECO:0000256" key="2">
    <source>
        <dbReference type="ARBA" id="ARBA00022980"/>
    </source>
</evidence>
<feature type="region of interest" description="Disordered" evidence="4">
    <location>
        <begin position="1"/>
        <end position="23"/>
    </location>
</feature>
<protein>
    <recommendedName>
        <fullName evidence="6">50S ribosomal protein L34</fullName>
    </recommendedName>
</protein>
<feature type="compositionally biased region" description="Basic residues" evidence="4">
    <location>
        <begin position="10"/>
        <end position="23"/>
    </location>
</feature>
<organism evidence="5">
    <name type="scientific">marine metagenome</name>
    <dbReference type="NCBI Taxonomy" id="408172"/>
    <lineage>
        <taxon>unclassified sequences</taxon>
        <taxon>metagenomes</taxon>
        <taxon>ecological metagenomes</taxon>
    </lineage>
</organism>
<dbReference type="Gene3D" id="1.10.287.3980">
    <property type="match status" value="1"/>
</dbReference>
<evidence type="ECO:0000256" key="1">
    <source>
        <dbReference type="ARBA" id="ARBA00010111"/>
    </source>
</evidence>
<dbReference type="AlphaFoldDB" id="A0A383B491"/>
<evidence type="ECO:0000313" key="5">
    <source>
        <dbReference type="EMBL" id="SVE14610.1"/>
    </source>
</evidence>